<dbReference type="GO" id="GO:0007548">
    <property type="term" value="P:sex differentiation"/>
    <property type="evidence" value="ECO:0007669"/>
    <property type="project" value="UniProtKB-KW"/>
</dbReference>
<keyword evidence="4" id="KW-0726">Sexual differentiation</keyword>
<feature type="binding site" evidence="6">
    <location>
        <position position="34"/>
    </location>
    <ligand>
        <name>substrate</name>
    </ligand>
</feature>
<evidence type="ECO:0000256" key="2">
    <source>
        <dbReference type="ARBA" id="ARBA00010971"/>
    </source>
</evidence>
<sequence>MSNQDLFTNAVVYKSTTTPNRTFQCIIDHQDDEKYVILRLTPYDTTTNSEAIEDRWVLASTETEAYHSDIKNWYCSNTADAHKNIWRSPVCMGGGIIKVDHENKTVKTWGTSGGYGDPPLEIVEQILKTVYEPQGYQLDIKITDEVRELIKPKHRGYWAD</sequence>
<dbReference type="Pfam" id="PF05005">
    <property type="entry name" value="Ocnus"/>
    <property type="match status" value="1"/>
</dbReference>
<name>A0A8J4PV37_9MYCE</name>
<dbReference type="PANTHER" id="PTHR12258">
    <property type="entry name" value="JANUS-A/JANUS-B"/>
    <property type="match status" value="1"/>
</dbReference>
<evidence type="ECO:0000256" key="5">
    <source>
        <dbReference type="PIRSR" id="PIRSR607702-1"/>
    </source>
</evidence>
<organism evidence="7 8">
    <name type="scientific">Polysphondylium violaceum</name>
    <dbReference type="NCBI Taxonomy" id="133409"/>
    <lineage>
        <taxon>Eukaryota</taxon>
        <taxon>Amoebozoa</taxon>
        <taxon>Evosea</taxon>
        <taxon>Eumycetozoa</taxon>
        <taxon>Dictyostelia</taxon>
        <taxon>Dictyosteliales</taxon>
        <taxon>Dictyosteliaceae</taxon>
        <taxon>Polysphondylium</taxon>
    </lineage>
</organism>
<dbReference type="PANTHER" id="PTHR12258:SF5">
    <property type="entry name" value="BCDNA.GH02250-RELATED"/>
    <property type="match status" value="1"/>
</dbReference>
<gene>
    <name evidence="7" type="ORF">CYY_004567</name>
</gene>
<dbReference type="EMBL" id="AJWJ01000164">
    <property type="protein sequence ID" value="KAF2074125.1"/>
    <property type="molecule type" value="Genomic_DNA"/>
</dbReference>
<dbReference type="AlphaFoldDB" id="A0A8J4PV37"/>
<evidence type="ECO:0000256" key="3">
    <source>
        <dbReference type="ARBA" id="ARBA00022782"/>
    </source>
</evidence>
<feature type="active site" description="Proton acceptor" evidence="5">
    <location>
        <position position="67"/>
    </location>
</feature>
<comment type="caution">
    <text evidence="7">The sequence shown here is derived from an EMBL/GenBank/DDBJ whole genome shotgun (WGS) entry which is preliminary data.</text>
</comment>
<dbReference type="GO" id="GO:0030154">
    <property type="term" value="P:cell differentiation"/>
    <property type="evidence" value="ECO:0007669"/>
    <property type="project" value="UniProtKB-KW"/>
</dbReference>
<dbReference type="Proteomes" id="UP000695562">
    <property type="component" value="Unassembled WGS sequence"/>
</dbReference>
<accession>A0A8J4PV37</accession>
<keyword evidence="3" id="KW-0221">Differentiation</keyword>
<keyword evidence="8" id="KW-1185">Reference proteome</keyword>
<protein>
    <submittedName>
        <fullName evidence="7">Uncharacterized protein</fullName>
    </submittedName>
</protein>
<evidence type="ECO:0000256" key="6">
    <source>
        <dbReference type="PIRSR" id="PIRSR607702-2"/>
    </source>
</evidence>
<dbReference type="OrthoDB" id="10249612at2759"/>
<evidence type="ECO:0000313" key="7">
    <source>
        <dbReference type="EMBL" id="KAF2074125.1"/>
    </source>
</evidence>
<reference evidence="7" key="1">
    <citation type="submission" date="2020-01" db="EMBL/GenBank/DDBJ databases">
        <title>Development of genomics and gene disruption for Polysphondylium violaceum indicates a role for the polyketide synthase stlB in stalk morphogenesis.</title>
        <authorList>
            <person name="Narita B."/>
            <person name="Kawabe Y."/>
            <person name="Kin K."/>
            <person name="Saito T."/>
            <person name="Gibbs R."/>
            <person name="Kuspa A."/>
            <person name="Muzny D."/>
            <person name="Queller D."/>
            <person name="Richards S."/>
            <person name="Strassman J."/>
            <person name="Sucgang R."/>
            <person name="Worley K."/>
            <person name="Schaap P."/>
        </authorList>
    </citation>
    <scope>NUCLEOTIDE SEQUENCE</scope>
    <source>
        <strain evidence="7">QSvi11</strain>
    </source>
</reference>
<dbReference type="GO" id="GO:0101006">
    <property type="term" value="F:protein histidine phosphatase activity"/>
    <property type="evidence" value="ECO:0007669"/>
    <property type="project" value="TreeGrafter"/>
</dbReference>
<evidence type="ECO:0000256" key="4">
    <source>
        <dbReference type="ARBA" id="ARBA00022928"/>
    </source>
</evidence>
<evidence type="ECO:0000313" key="8">
    <source>
        <dbReference type="Proteomes" id="UP000695562"/>
    </source>
</evidence>
<comment type="similarity">
    <text evidence="2">Belongs to the janus family.</text>
</comment>
<dbReference type="InterPro" id="IPR038596">
    <property type="entry name" value="Janus_sf"/>
</dbReference>
<dbReference type="Gene3D" id="3.50.20.20">
    <property type="entry name" value="Janus/Ocnus"/>
    <property type="match status" value="1"/>
</dbReference>
<comment type="function">
    <text evidence="1">JanA and janB regulate somatic sex differentiation.</text>
</comment>
<evidence type="ECO:0000256" key="1">
    <source>
        <dbReference type="ARBA" id="ARBA00002508"/>
    </source>
</evidence>
<dbReference type="SUPFAM" id="SSF143724">
    <property type="entry name" value="PHP14-like"/>
    <property type="match status" value="1"/>
</dbReference>
<dbReference type="GO" id="GO:0005829">
    <property type="term" value="C:cytosol"/>
    <property type="evidence" value="ECO:0007669"/>
    <property type="project" value="TreeGrafter"/>
</dbReference>
<dbReference type="InterPro" id="IPR007702">
    <property type="entry name" value="Janus"/>
</dbReference>
<proteinExistence type="inferred from homology"/>